<organism evidence="2">
    <name type="scientific">Lepeophtheirus salmonis</name>
    <name type="common">Salmon louse</name>
    <name type="synonym">Caligus salmonis</name>
    <dbReference type="NCBI Taxonomy" id="72036"/>
    <lineage>
        <taxon>Eukaryota</taxon>
        <taxon>Metazoa</taxon>
        <taxon>Ecdysozoa</taxon>
        <taxon>Arthropoda</taxon>
        <taxon>Crustacea</taxon>
        <taxon>Multicrustacea</taxon>
        <taxon>Hexanauplia</taxon>
        <taxon>Copepoda</taxon>
        <taxon>Siphonostomatoida</taxon>
        <taxon>Caligidae</taxon>
        <taxon>Lepeophtheirus</taxon>
    </lineage>
</organism>
<evidence type="ECO:0008006" key="3">
    <source>
        <dbReference type="Google" id="ProtNLM"/>
    </source>
</evidence>
<dbReference type="EMBL" id="HACA01014900">
    <property type="protein sequence ID" value="CDW32261.1"/>
    <property type="molecule type" value="Transcribed_RNA"/>
</dbReference>
<reference evidence="2" key="1">
    <citation type="submission" date="2014-05" db="EMBL/GenBank/DDBJ databases">
        <authorList>
            <person name="Chronopoulou M."/>
        </authorList>
    </citation>
    <scope>NUCLEOTIDE SEQUENCE</scope>
    <source>
        <tissue evidence="2">Whole organism</tissue>
    </source>
</reference>
<feature type="signal peptide" evidence="1">
    <location>
        <begin position="1"/>
        <end position="27"/>
    </location>
</feature>
<accession>A0A0K2U3I1</accession>
<evidence type="ECO:0000256" key="1">
    <source>
        <dbReference type="SAM" id="SignalP"/>
    </source>
</evidence>
<sequence length="147" mass="16477">FFIQSSVMEHLFVIAIVLLCQLFGVDGNLRCYSCAPCDEFEYFAGDISRFQTDCLLDRHCLKISGTTRDIYGYEHTISVRGCPFSFLFPKLQEGCTSSTFSVAGFGEIVGDFCLCSDHLCNSSPAVDTKKTIMILSIYILLYFVIII</sequence>
<evidence type="ECO:0000313" key="2">
    <source>
        <dbReference type="EMBL" id="CDW32261.1"/>
    </source>
</evidence>
<dbReference type="AlphaFoldDB" id="A0A0K2U3I1"/>
<protein>
    <recommendedName>
        <fullName evidence="3">Protein quiver</fullName>
    </recommendedName>
</protein>
<keyword evidence="1" id="KW-0732">Signal</keyword>
<feature type="chain" id="PRO_5005488384" description="Protein quiver" evidence="1">
    <location>
        <begin position="28"/>
        <end position="147"/>
    </location>
</feature>
<proteinExistence type="predicted"/>
<name>A0A0K2U3I1_LEPSM</name>
<dbReference type="OrthoDB" id="6374356at2759"/>
<feature type="non-terminal residue" evidence="2">
    <location>
        <position position="1"/>
    </location>
</feature>